<gene>
    <name evidence="2" type="ORF">FOB64_005570</name>
</gene>
<evidence type="ECO:0000313" key="3">
    <source>
        <dbReference type="Proteomes" id="UP000536275"/>
    </source>
</evidence>
<feature type="compositionally biased region" description="Low complexity" evidence="1">
    <location>
        <begin position="22"/>
        <end position="49"/>
    </location>
</feature>
<feature type="compositionally biased region" description="Pro residues" evidence="1">
    <location>
        <begin position="11"/>
        <end position="21"/>
    </location>
</feature>
<feature type="region of interest" description="Disordered" evidence="1">
    <location>
        <begin position="1"/>
        <end position="65"/>
    </location>
</feature>
<accession>A0A8H6BTV2</accession>
<sequence>MYNFQRYKEVPQPPPAPPPASPASSSSTPSLLLASSSSTSSLASSLPGKIKVKKSPSKSSDEYTSSKDDFEFETYNFCQVYSKYFQSYRRFIFEFTPLDQPSFKVIMFQSNLRPFADFLYKKTRFRVIGPAMLSGVIQNYNPHMRLLVIDDDKPSLVDNIINKKPHSGLFHKRKSNDKKSKTYVEFNYDDPTTFINPIPNNTFADEDNNANIGQAINTSSYISNDLPPFGCFKDSMLYRTNSSLLPKKYTEEGKIQMYQDKSFLIDKDENSTLSIDIDSMVLVCIMATLRDISIKNAGRTNTQRTFGIGLGNRIGYGLEPSHVGIIGL</sequence>
<dbReference type="AlphaFoldDB" id="A0A8H6BTV2"/>
<evidence type="ECO:0000256" key="1">
    <source>
        <dbReference type="SAM" id="MobiDB-lite"/>
    </source>
</evidence>
<dbReference type="EMBL" id="JABWAD010000060">
    <property type="protein sequence ID" value="KAF6063985.1"/>
    <property type="molecule type" value="Genomic_DNA"/>
</dbReference>
<protein>
    <submittedName>
        <fullName evidence="2">Uncharacterized protein</fullName>
    </submittedName>
</protein>
<proteinExistence type="predicted"/>
<organism evidence="2 3">
    <name type="scientific">Candida albicans</name>
    <name type="common">Yeast</name>
    <dbReference type="NCBI Taxonomy" id="5476"/>
    <lineage>
        <taxon>Eukaryota</taxon>
        <taxon>Fungi</taxon>
        <taxon>Dikarya</taxon>
        <taxon>Ascomycota</taxon>
        <taxon>Saccharomycotina</taxon>
        <taxon>Pichiomycetes</taxon>
        <taxon>Debaryomycetaceae</taxon>
        <taxon>Candida/Lodderomyces clade</taxon>
        <taxon>Candida</taxon>
    </lineage>
</organism>
<evidence type="ECO:0000313" key="2">
    <source>
        <dbReference type="EMBL" id="KAF6063985.1"/>
    </source>
</evidence>
<name>A0A8H6BTV2_CANAX</name>
<dbReference type="Proteomes" id="UP000536275">
    <property type="component" value="Unassembled WGS sequence"/>
</dbReference>
<comment type="caution">
    <text evidence="2">The sequence shown here is derived from an EMBL/GenBank/DDBJ whole genome shotgun (WGS) entry which is preliminary data.</text>
</comment>
<reference evidence="2 3" key="1">
    <citation type="submission" date="2020-03" db="EMBL/GenBank/DDBJ databases">
        <title>FDA dAtabase for Regulatory Grade micrObial Sequences (FDA-ARGOS): Supporting development and validation of Infectious Disease Dx tests.</title>
        <authorList>
            <person name="Campos J."/>
            <person name="Goldberg B."/>
            <person name="Tallon L."/>
            <person name="Sadzewicz L."/>
            <person name="Vavikolanu K."/>
            <person name="Mehta A."/>
            <person name="Aluvathingal J."/>
            <person name="Nadendla S."/>
            <person name="Nandy P."/>
            <person name="Geyer C."/>
            <person name="Yan Y."/>
            <person name="Sichtig H."/>
        </authorList>
    </citation>
    <scope>NUCLEOTIDE SEQUENCE [LARGE SCALE GENOMIC DNA]</scope>
    <source>
        <strain evidence="2 3">FDAARGOS_656</strain>
    </source>
</reference>